<dbReference type="PANTHER" id="PTHR36450">
    <property type="entry name" value="THIOREDOXIN"/>
    <property type="match status" value="1"/>
</dbReference>
<name>A0ABT8GD18_9MICO</name>
<feature type="domain" description="Thioredoxin-like fold" evidence="1">
    <location>
        <begin position="1"/>
        <end position="75"/>
    </location>
</feature>
<dbReference type="PIRSF" id="PIRSF037031">
    <property type="entry name" value="Redox_disulphide_2"/>
    <property type="match status" value="1"/>
</dbReference>
<dbReference type="Gene3D" id="3.40.30.10">
    <property type="entry name" value="Glutaredoxin"/>
    <property type="match status" value="1"/>
</dbReference>
<reference evidence="2" key="1">
    <citation type="submission" date="2023-06" db="EMBL/GenBank/DDBJ databases">
        <title>Egi l300058.</title>
        <authorList>
            <person name="Gao L."/>
            <person name="Fang B.-Z."/>
            <person name="Li W.-J."/>
        </authorList>
    </citation>
    <scope>NUCLEOTIDE SEQUENCE</scope>
    <source>
        <strain evidence="2">EGI L300058</strain>
    </source>
</reference>
<dbReference type="Proteomes" id="UP001172708">
    <property type="component" value="Unassembled WGS sequence"/>
</dbReference>
<evidence type="ECO:0000259" key="1">
    <source>
        <dbReference type="Pfam" id="PF13192"/>
    </source>
</evidence>
<dbReference type="InterPro" id="IPR012336">
    <property type="entry name" value="Thioredoxin-like_fold"/>
</dbReference>
<dbReference type="InterPro" id="IPR005243">
    <property type="entry name" value="THIRX-like_proc"/>
</dbReference>
<dbReference type="SUPFAM" id="SSF52833">
    <property type="entry name" value="Thioredoxin-like"/>
    <property type="match status" value="1"/>
</dbReference>
<dbReference type="EMBL" id="JAUHQA010000001">
    <property type="protein sequence ID" value="MDN4479321.1"/>
    <property type="molecule type" value="Genomic_DNA"/>
</dbReference>
<keyword evidence="3" id="KW-1185">Reference proteome</keyword>
<evidence type="ECO:0000313" key="3">
    <source>
        <dbReference type="Proteomes" id="UP001172708"/>
    </source>
</evidence>
<dbReference type="RefSeq" id="WP_301140448.1">
    <property type="nucleotide sequence ID" value="NZ_JAUHQA010000001.1"/>
</dbReference>
<dbReference type="NCBIfam" id="TIGR00412">
    <property type="entry name" value="redox_disulf_2"/>
    <property type="match status" value="1"/>
</dbReference>
<accession>A0ABT8GD18</accession>
<protein>
    <submittedName>
        <fullName evidence="2">Thioredoxin family protein</fullName>
    </submittedName>
</protein>
<gene>
    <name evidence="2" type="ORF">QQX02_00085</name>
</gene>
<sequence>MNIKILGPGCRNCITLEKVTREAVAELGLAADIEKVTDYAAIAGYGVMTTPGLVIDDEVVIAGRVPTAAHVRELISARLA</sequence>
<dbReference type="PANTHER" id="PTHR36450:SF1">
    <property type="entry name" value="THIOREDOXIN"/>
    <property type="match status" value="1"/>
</dbReference>
<dbReference type="InterPro" id="IPR036249">
    <property type="entry name" value="Thioredoxin-like_sf"/>
</dbReference>
<proteinExistence type="predicted"/>
<comment type="caution">
    <text evidence="2">The sequence shown here is derived from an EMBL/GenBank/DDBJ whole genome shotgun (WGS) entry which is preliminary data.</text>
</comment>
<evidence type="ECO:0000313" key="2">
    <source>
        <dbReference type="EMBL" id="MDN4479321.1"/>
    </source>
</evidence>
<organism evidence="2 3">
    <name type="scientific">Demequina muriae</name>
    <dbReference type="NCBI Taxonomy" id="3051664"/>
    <lineage>
        <taxon>Bacteria</taxon>
        <taxon>Bacillati</taxon>
        <taxon>Actinomycetota</taxon>
        <taxon>Actinomycetes</taxon>
        <taxon>Micrococcales</taxon>
        <taxon>Demequinaceae</taxon>
        <taxon>Demequina</taxon>
    </lineage>
</organism>
<dbReference type="Pfam" id="PF13192">
    <property type="entry name" value="Thioredoxin_3"/>
    <property type="match status" value="1"/>
</dbReference>